<dbReference type="PANTHER" id="PTHR24141:SF1">
    <property type="entry name" value="2-5A-DEPENDENT RIBONUCLEASE"/>
    <property type="match status" value="1"/>
</dbReference>
<evidence type="ECO:0000313" key="5">
    <source>
        <dbReference type="Proteomes" id="UP000276215"/>
    </source>
</evidence>
<name>A0A3N4ITU1_9PEZI</name>
<feature type="repeat" description="ANK" evidence="3">
    <location>
        <begin position="131"/>
        <end position="153"/>
    </location>
</feature>
<accession>A0A3N4ITU1</accession>
<gene>
    <name evidence="4" type="ORF">L873DRAFT_1627266</name>
</gene>
<evidence type="ECO:0000256" key="3">
    <source>
        <dbReference type="PROSITE-ProRule" id="PRU00023"/>
    </source>
</evidence>
<evidence type="ECO:0000256" key="1">
    <source>
        <dbReference type="ARBA" id="ARBA00022737"/>
    </source>
</evidence>
<feature type="non-terminal residue" evidence="4">
    <location>
        <position position="204"/>
    </location>
</feature>
<dbReference type="GO" id="GO:0003723">
    <property type="term" value="F:RNA binding"/>
    <property type="evidence" value="ECO:0007669"/>
    <property type="project" value="TreeGrafter"/>
</dbReference>
<dbReference type="PANTHER" id="PTHR24141">
    <property type="entry name" value="2-5A-DEPENDENT RIBONUCLEASE"/>
    <property type="match status" value="1"/>
</dbReference>
<keyword evidence="2 3" id="KW-0040">ANK repeat</keyword>
<dbReference type="GO" id="GO:0006396">
    <property type="term" value="P:RNA processing"/>
    <property type="evidence" value="ECO:0007669"/>
    <property type="project" value="TreeGrafter"/>
</dbReference>
<dbReference type="InterPro" id="IPR036770">
    <property type="entry name" value="Ankyrin_rpt-contain_sf"/>
</dbReference>
<evidence type="ECO:0000256" key="2">
    <source>
        <dbReference type="ARBA" id="ARBA00023043"/>
    </source>
</evidence>
<dbReference type="EMBL" id="ML120607">
    <property type="protein sequence ID" value="RPA89175.1"/>
    <property type="molecule type" value="Genomic_DNA"/>
</dbReference>
<keyword evidence="1" id="KW-0677">Repeat</keyword>
<feature type="non-terminal residue" evidence="4">
    <location>
        <position position="1"/>
    </location>
</feature>
<sequence>VHTQSEACIRTLIDCGIDLEAKDIDELTPFGEAVASTRLDIIKIFLDIPDVDVNSRCFYSMTPLHLTLFMEKEKGHAEVLQLLLAHDRVEVDLADESSWTPLSRAAHSGAEWAVRLLLDDGRSSVEHADSQGRTPVHLAAKRGHDKIVKMLLESERAHVNTPDHDGETPLFTAASRGRLRVVNELLADPQIDVNSPDMDDCSPL</sequence>
<dbReference type="Pfam" id="PF12796">
    <property type="entry name" value="Ank_2"/>
    <property type="match status" value="2"/>
</dbReference>
<dbReference type="STRING" id="1336337.A0A3N4ITU1"/>
<dbReference type="Proteomes" id="UP000276215">
    <property type="component" value="Unassembled WGS sequence"/>
</dbReference>
<reference evidence="4 5" key="1">
    <citation type="journal article" date="2018" name="Nat. Ecol. Evol.">
        <title>Pezizomycetes genomes reveal the molecular basis of ectomycorrhizal truffle lifestyle.</title>
        <authorList>
            <person name="Murat C."/>
            <person name="Payen T."/>
            <person name="Noel B."/>
            <person name="Kuo A."/>
            <person name="Morin E."/>
            <person name="Chen J."/>
            <person name="Kohler A."/>
            <person name="Krizsan K."/>
            <person name="Balestrini R."/>
            <person name="Da Silva C."/>
            <person name="Montanini B."/>
            <person name="Hainaut M."/>
            <person name="Levati E."/>
            <person name="Barry K.W."/>
            <person name="Belfiori B."/>
            <person name="Cichocki N."/>
            <person name="Clum A."/>
            <person name="Dockter R.B."/>
            <person name="Fauchery L."/>
            <person name="Guy J."/>
            <person name="Iotti M."/>
            <person name="Le Tacon F."/>
            <person name="Lindquist E.A."/>
            <person name="Lipzen A."/>
            <person name="Malagnac F."/>
            <person name="Mello A."/>
            <person name="Molinier V."/>
            <person name="Miyauchi S."/>
            <person name="Poulain J."/>
            <person name="Riccioni C."/>
            <person name="Rubini A."/>
            <person name="Sitrit Y."/>
            <person name="Splivallo R."/>
            <person name="Traeger S."/>
            <person name="Wang M."/>
            <person name="Zifcakova L."/>
            <person name="Wipf D."/>
            <person name="Zambonelli A."/>
            <person name="Paolocci F."/>
            <person name="Nowrousian M."/>
            <person name="Ottonello S."/>
            <person name="Baldrian P."/>
            <person name="Spatafora J.W."/>
            <person name="Henrissat B."/>
            <person name="Nagy L.G."/>
            <person name="Aury J.M."/>
            <person name="Wincker P."/>
            <person name="Grigoriev I.V."/>
            <person name="Bonfante P."/>
            <person name="Martin F.M."/>
        </authorList>
    </citation>
    <scope>NUCLEOTIDE SEQUENCE [LARGE SCALE GENOMIC DNA]</scope>
    <source>
        <strain evidence="4 5">120613-1</strain>
    </source>
</reference>
<dbReference type="OrthoDB" id="4772757at2759"/>
<organism evidence="4 5">
    <name type="scientific">Choiromyces venosus 120613-1</name>
    <dbReference type="NCBI Taxonomy" id="1336337"/>
    <lineage>
        <taxon>Eukaryota</taxon>
        <taxon>Fungi</taxon>
        <taxon>Dikarya</taxon>
        <taxon>Ascomycota</taxon>
        <taxon>Pezizomycotina</taxon>
        <taxon>Pezizomycetes</taxon>
        <taxon>Pezizales</taxon>
        <taxon>Tuberaceae</taxon>
        <taxon>Choiromyces</taxon>
    </lineage>
</organism>
<proteinExistence type="predicted"/>
<keyword evidence="5" id="KW-1185">Reference proteome</keyword>
<dbReference type="Gene3D" id="1.25.40.20">
    <property type="entry name" value="Ankyrin repeat-containing domain"/>
    <property type="match status" value="2"/>
</dbReference>
<dbReference type="PROSITE" id="PS50297">
    <property type="entry name" value="ANK_REP_REGION"/>
    <property type="match status" value="1"/>
</dbReference>
<evidence type="ECO:0000313" key="4">
    <source>
        <dbReference type="EMBL" id="RPA89175.1"/>
    </source>
</evidence>
<feature type="repeat" description="ANK" evidence="3">
    <location>
        <begin position="165"/>
        <end position="198"/>
    </location>
</feature>
<dbReference type="SMART" id="SM00248">
    <property type="entry name" value="ANK"/>
    <property type="match status" value="5"/>
</dbReference>
<dbReference type="SUPFAM" id="SSF48403">
    <property type="entry name" value="Ankyrin repeat"/>
    <property type="match status" value="1"/>
</dbReference>
<protein>
    <submittedName>
        <fullName evidence="4">Ankyrin</fullName>
    </submittedName>
</protein>
<dbReference type="AlphaFoldDB" id="A0A3N4ITU1"/>
<dbReference type="GO" id="GO:0004540">
    <property type="term" value="F:RNA nuclease activity"/>
    <property type="evidence" value="ECO:0007669"/>
    <property type="project" value="TreeGrafter"/>
</dbReference>
<dbReference type="InterPro" id="IPR002110">
    <property type="entry name" value="Ankyrin_rpt"/>
</dbReference>
<dbReference type="PROSITE" id="PS50088">
    <property type="entry name" value="ANK_REPEAT"/>
    <property type="match status" value="2"/>
</dbReference>